<dbReference type="GO" id="GO:0005886">
    <property type="term" value="C:plasma membrane"/>
    <property type="evidence" value="ECO:0007669"/>
    <property type="project" value="UniProtKB-SubCell"/>
</dbReference>
<feature type="transmembrane region" description="Helical" evidence="8">
    <location>
        <begin position="85"/>
        <end position="105"/>
    </location>
</feature>
<dbReference type="EMBL" id="CAFBQT010000006">
    <property type="protein sequence ID" value="CAB5058658.1"/>
    <property type="molecule type" value="Genomic_DNA"/>
</dbReference>
<proteinExistence type="predicted"/>
<keyword evidence="2" id="KW-1003">Cell membrane</keyword>
<dbReference type="InterPro" id="IPR050879">
    <property type="entry name" value="Acyltransferase_3"/>
</dbReference>
<feature type="transmembrane region" description="Helical" evidence="8">
    <location>
        <begin position="14"/>
        <end position="34"/>
    </location>
</feature>
<dbReference type="InterPro" id="IPR036514">
    <property type="entry name" value="SGNH_hydro_sf"/>
</dbReference>
<feature type="transmembrane region" description="Helical" evidence="8">
    <location>
        <begin position="390"/>
        <end position="411"/>
    </location>
</feature>
<dbReference type="PANTHER" id="PTHR23028">
    <property type="entry name" value="ACETYLTRANSFERASE"/>
    <property type="match status" value="1"/>
</dbReference>
<evidence type="ECO:0000313" key="11">
    <source>
        <dbReference type="EMBL" id="CAB4675528.1"/>
    </source>
</evidence>
<keyword evidence="4 8" id="KW-0812">Transmembrane</keyword>
<feature type="transmembrane region" description="Helical" evidence="8">
    <location>
        <begin position="278"/>
        <end position="296"/>
    </location>
</feature>
<feature type="transmembrane region" description="Helical" evidence="8">
    <location>
        <begin position="217"/>
        <end position="235"/>
    </location>
</feature>
<organism evidence="14">
    <name type="scientific">freshwater metagenome</name>
    <dbReference type="NCBI Taxonomy" id="449393"/>
    <lineage>
        <taxon>unclassified sequences</taxon>
        <taxon>metagenomes</taxon>
        <taxon>ecological metagenomes</taxon>
    </lineage>
</organism>
<dbReference type="PANTHER" id="PTHR23028:SF53">
    <property type="entry name" value="ACYL_TRANSF_3 DOMAIN-CONTAINING PROTEIN"/>
    <property type="match status" value="1"/>
</dbReference>
<gene>
    <name evidence="10" type="ORF">UFOPK1791_00155</name>
    <name evidence="11" type="ORF">UFOPK2312_00831</name>
    <name evidence="12" type="ORF">UFOPK2802_00305</name>
    <name evidence="13" type="ORF">UFOPK2982_00154</name>
    <name evidence="14" type="ORF">UFOPK3083_00153</name>
    <name evidence="15" type="ORF">UFOPK3783_00233</name>
    <name evidence="16" type="ORF">UFOPK3948_00218</name>
    <name evidence="17" type="ORF">UFOPK4355_00114</name>
</gene>
<evidence type="ECO:0000256" key="2">
    <source>
        <dbReference type="ARBA" id="ARBA00022475"/>
    </source>
</evidence>
<dbReference type="Pfam" id="PF01757">
    <property type="entry name" value="Acyl_transf_3"/>
    <property type="match status" value="1"/>
</dbReference>
<evidence type="ECO:0000313" key="17">
    <source>
        <dbReference type="EMBL" id="CAB5058658.1"/>
    </source>
</evidence>
<dbReference type="EMBL" id="CAEZYX010000017">
    <property type="protein sequence ID" value="CAB4737171.1"/>
    <property type="molecule type" value="Genomic_DNA"/>
</dbReference>
<evidence type="ECO:0000256" key="1">
    <source>
        <dbReference type="ARBA" id="ARBA00004651"/>
    </source>
</evidence>
<accession>A0A6J6XL17</accession>
<feature type="transmembrane region" description="Helical" evidence="8">
    <location>
        <begin position="247"/>
        <end position="266"/>
    </location>
</feature>
<keyword evidence="5 8" id="KW-1133">Transmembrane helix</keyword>
<feature type="transmembrane region" description="Helical" evidence="8">
    <location>
        <begin position="155"/>
        <end position="172"/>
    </location>
</feature>
<evidence type="ECO:0000313" key="14">
    <source>
        <dbReference type="EMBL" id="CAB4797911.1"/>
    </source>
</evidence>
<dbReference type="Gene3D" id="3.40.50.1110">
    <property type="entry name" value="SGNH hydrolase"/>
    <property type="match status" value="1"/>
</dbReference>
<feature type="transmembrane region" description="Helical" evidence="8">
    <location>
        <begin position="308"/>
        <end position="328"/>
    </location>
</feature>
<evidence type="ECO:0000256" key="4">
    <source>
        <dbReference type="ARBA" id="ARBA00022692"/>
    </source>
</evidence>
<keyword evidence="7" id="KW-0012">Acyltransferase</keyword>
<dbReference type="EMBL" id="CAFAAE010000011">
    <property type="protein sequence ID" value="CAB4784663.1"/>
    <property type="molecule type" value="Genomic_DNA"/>
</dbReference>
<dbReference type="AlphaFoldDB" id="A0A6J6XL17"/>
<dbReference type="GO" id="GO:0009103">
    <property type="term" value="P:lipopolysaccharide biosynthetic process"/>
    <property type="evidence" value="ECO:0007669"/>
    <property type="project" value="TreeGrafter"/>
</dbReference>
<evidence type="ECO:0000313" key="16">
    <source>
        <dbReference type="EMBL" id="CAB4972331.1"/>
    </source>
</evidence>
<evidence type="ECO:0000256" key="8">
    <source>
        <dbReference type="SAM" id="Phobius"/>
    </source>
</evidence>
<comment type="subcellular location">
    <subcellularLocation>
        <location evidence="1">Cell membrane</location>
        <topology evidence="1">Multi-pass membrane protein</topology>
    </subcellularLocation>
</comment>
<feature type="transmembrane region" description="Helical" evidence="8">
    <location>
        <begin position="340"/>
        <end position="358"/>
    </location>
</feature>
<keyword evidence="3" id="KW-0808">Transferase</keyword>
<dbReference type="EMBL" id="CAFBNI010000012">
    <property type="protein sequence ID" value="CAB4939594.1"/>
    <property type="molecule type" value="Genomic_DNA"/>
</dbReference>
<name>A0A6J6XL17_9ZZZZ</name>
<evidence type="ECO:0000256" key="5">
    <source>
        <dbReference type="ARBA" id="ARBA00022989"/>
    </source>
</evidence>
<evidence type="ECO:0000313" key="10">
    <source>
        <dbReference type="EMBL" id="CAB4584982.1"/>
    </source>
</evidence>
<dbReference type="SUPFAM" id="SSF52266">
    <property type="entry name" value="SGNH hydrolase"/>
    <property type="match status" value="1"/>
</dbReference>
<evidence type="ECO:0000313" key="13">
    <source>
        <dbReference type="EMBL" id="CAB4784663.1"/>
    </source>
</evidence>
<evidence type="ECO:0000256" key="6">
    <source>
        <dbReference type="ARBA" id="ARBA00023136"/>
    </source>
</evidence>
<dbReference type="EMBL" id="CAFBOI010000012">
    <property type="protein sequence ID" value="CAB4972331.1"/>
    <property type="molecule type" value="Genomic_DNA"/>
</dbReference>
<reference evidence="14" key="1">
    <citation type="submission" date="2020-05" db="EMBL/GenBank/DDBJ databases">
        <authorList>
            <person name="Chiriac C."/>
            <person name="Salcher M."/>
            <person name="Ghai R."/>
            <person name="Kavagutti S V."/>
        </authorList>
    </citation>
    <scope>NUCLEOTIDE SEQUENCE</scope>
</reference>
<keyword evidence="6 8" id="KW-0472">Membrane</keyword>
<evidence type="ECO:0000313" key="15">
    <source>
        <dbReference type="EMBL" id="CAB4939594.1"/>
    </source>
</evidence>
<evidence type="ECO:0000313" key="12">
    <source>
        <dbReference type="EMBL" id="CAB4737171.1"/>
    </source>
</evidence>
<sequence>MTSKNSEVKSRKELLYIAPIDGLRAVAVVAVLLYHLGISWIPGGFLGVDLFFVISGYVITRLILDSIDRSSALDLRAFYFNRLRRLVPALIFMVTLTAMFIGVWAPETVRRFITDLPYVFTGSMNWSLVSRQQDYFESIGRPPLLQHTWSLGVEAQFYLIWPLVLLFILKYFGKKNIPIASLIAASASGLALFLYSLKIDEQSQGSVSHVYFGTDTHSLGLFLGSALAVSWIPQNLSKVISKRAQDFVDGVGVIGFLGLLATFLFIRESDPTLYKLAFPLAGIFGCATLMSVVHPASRFAPILSYRPFLWIGERSYGIYLWHWIIFQVTRPSIDLAGKPWALYTLRILIVFALADISLRWVEIPVRRGNVELWFRGMKYRTPQVRLRQRLTVAITSISIFAAAIAISVNALSVADARAISEAKATQKLSEISQTPAAPTTEPGLWVTGDSVILGIRSSLEKYRHIELLNARIGRQLPELIQVVGNDQSHAPNSIIIFDVGNNNQFNEASFLQLMEIVKNQPQIIVINTAVPRPWRSTNNEIVRNVLPRYPNAVLIDWEVISENHPEYFASDGVHLNPPGANAYVSAILEKLK</sequence>
<evidence type="ECO:0000256" key="7">
    <source>
        <dbReference type="ARBA" id="ARBA00023315"/>
    </source>
</evidence>
<evidence type="ECO:0000256" key="3">
    <source>
        <dbReference type="ARBA" id="ARBA00022679"/>
    </source>
</evidence>
<feature type="transmembrane region" description="Helical" evidence="8">
    <location>
        <begin position="40"/>
        <end position="64"/>
    </location>
</feature>
<dbReference type="GO" id="GO:0016747">
    <property type="term" value="F:acyltransferase activity, transferring groups other than amino-acyl groups"/>
    <property type="evidence" value="ECO:0007669"/>
    <property type="project" value="InterPro"/>
</dbReference>
<dbReference type="EMBL" id="CAEZWY010000100">
    <property type="protein sequence ID" value="CAB4675528.1"/>
    <property type="molecule type" value="Genomic_DNA"/>
</dbReference>
<dbReference type="EMBL" id="CAEZUF010000006">
    <property type="protein sequence ID" value="CAB4584982.1"/>
    <property type="molecule type" value="Genomic_DNA"/>
</dbReference>
<feature type="domain" description="Acyltransferase 3" evidence="9">
    <location>
        <begin position="20"/>
        <end position="355"/>
    </location>
</feature>
<dbReference type="EMBL" id="CAFAAT010000006">
    <property type="protein sequence ID" value="CAB4797911.1"/>
    <property type="molecule type" value="Genomic_DNA"/>
</dbReference>
<evidence type="ECO:0000259" key="9">
    <source>
        <dbReference type="Pfam" id="PF01757"/>
    </source>
</evidence>
<dbReference type="InterPro" id="IPR002656">
    <property type="entry name" value="Acyl_transf_3_dom"/>
</dbReference>
<protein>
    <submittedName>
        <fullName evidence="14">Unannotated protein</fullName>
    </submittedName>
</protein>
<feature type="transmembrane region" description="Helical" evidence="8">
    <location>
        <begin position="179"/>
        <end position="197"/>
    </location>
</feature>